<evidence type="ECO:0000259" key="1">
    <source>
        <dbReference type="Pfam" id="PF12728"/>
    </source>
</evidence>
<dbReference type="SUPFAM" id="SSF46955">
    <property type="entry name" value="Putative DNA-binding domain"/>
    <property type="match status" value="1"/>
</dbReference>
<protein>
    <recommendedName>
        <fullName evidence="1">Helix-turn-helix domain-containing protein</fullName>
    </recommendedName>
</protein>
<name>A0AAQ3VU85_9ENTE</name>
<dbReference type="Pfam" id="PF12728">
    <property type="entry name" value="HTH_17"/>
    <property type="match status" value="1"/>
</dbReference>
<dbReference type="GO" id="GO:0003677">
    <property type="term" value="F:DNA binding"/>
    <property type="evidence" value="ECO:0007669"/>
    <property type="project" value="InterPro"/>
</dbReference>
<reference evidence="2" key="1">
    <citation type="submission" date="2017-05" db="EMBL/GenBank/DDBJ databases">
        <authorList>
            <consortium name="The Broad Institute Genomics Platform"/>
            <consortium name="The Broad Institute Genomic Center for Infectious Diseases"/>
            <person name="Earl A."/>
            <person name="Manson A."/>
            <person name="Schwartman J."/>
            <person name="Gilmore M."/>
            <person name="Abouelleil A."/>
            <person name="Cao P."/>
            <person name="Chapman S."/>
            <person name="Cusick C."/>
            <person name="Shea T."/>
            <person name="Young S."/>
            <person name="Neafsey D."/>
            <person name="Nusbaum C."/>
            <person name="Birren B."/>
        </authorList>
    </citation>
    <scope>NUCLEOTIDE SEQUENCE</scope>
    <source>
        <strain evidence="2">9E7_DIV0242</strain>
    </source>
</reference>
<dbReference type="InterPro" id="IPR041657">
    <property type="entry name" value="HTH_17"/>
</dbReference>
<dbReference type="EMBL" id="CP147247">
    <property type="protein sequence ID" value="WYJ89525.1"/>
    <property type="molecule type" value="Genomic_DNA"/>
</dbReference>
<dbReference type="AlphaFoldDB" id="A0AAQ3VU85"/>
<dbReference type="NCBIfam" id="TIGR01764">
    <property type="entry name" value="excise"/>
    <property type="match status" value="1"/>
</dbReference>
<feature type="domain" description="Helix-turn-helix" evidence="1">
    <location>
        <begin position="41"/>
        <end position="91"/>
    </location>
</feature>
<reference evidence="2" key="2">
    <citation type="submission" date="2024-03" db="EMBL/GenBank/DDBJ databases">
        <title>The Genome Sequence of Enterococcus sp. DIV0242b.</title>
        <authorList>
            <consortium name="The Broad Institute Genomics Platform"/>
            <consortium name="The Broad Institute Microbial Omics Core"/>
            <consortium name="The Broad Institute Genomic Center for Infectious Diseases"/>
            <person name="Earl A."/>
            <person name="Manson A."/>
            <person name="Gilmore M."/>
            <person name="Schwartman J."/>
            <person name="Shea T."/>
            <person name="Abouelleil A."/>
            <person name="Cao P."/>
            <person name="Chapman S."/>
            <person name="Cusick C."/>
            <person name="Young S."/>
            <person name="Neafsey D."/>
            <person name="Nusbaum C."/>
            <person name="Birren B."/>
        </authorList>
    </citation>
    <scope>NUCLEOTIDE SEQUENCE</scope>
    <source>
        <strain evidence="2">9E7_DIV0242</strain>
    </source>
</reference>
<proteinExistence type="predicted"/>
<evidence type="ECO:0000313" key="3">
    <source>
        <dbReference type="Proteomes" id="UP000195141"/>
    </source>
</evidence>
<sequence length="92" mass="10352">MTAISIDQIVSAQVEGQVREIISTELKSAFEGGVFCVYPEYMSYQQASDYLGISKGTLKKYISQYGLPVMKIESVTRLKKSDIDKFMEANRV</sequence>
<keyword evidence="3" id="KW-1185">Reference proteome</keyword>
<dbReference type="InterPro" id="IPR009061">
    <property type="entry name" value="DNA-bd_dom_put_sf"/>
</dbReference>
<gene>
    <name evidence="2" type="ORF">A5888_001247</name>
</gene>
<dbReference type="Proteomes" id="UP000195141">
    <property type="component" value="Chromosome"/>
</dbReference>
<organism evidence="2 3">
    <name type="scientific">Candidatus Enterococcus clewellii</name>
    <dbReference type="NCBI Taxonomy" id="1834193"/>
    <lineage>
        <taxon>Bacteria</taxon>
        <taxon>Bacillati</taxon>
        <taxon>Bacillota</taxon>
        <taxon>Bacilli</taxon>
        <taxon>Lactobacillales</taxon>
        <taxon>Enterococcaceae</taxon>
        <taxon>Enterococcus</taxon>
    </lineage>
</organism>
<accession>A0AAQ3VU85</accession>
<dbReference type="InterPro" id="IPR010093">
    <property type="entry name" value="SinI_DNA-bd"/>
</dbReference>
<evidence type="ECO:0000313" key="2">
    <source>
        <dbReference type="EMBL" id="WYJ89525.1"/>
    </source>
</evidence>
<dbReference type="RefSeq" id="WP_339101995.1">
    <property type="nucleotide sequence ID" value="NZ_CP147247.1"/>
</dbReference>